<proteinExistence type="predicted"/>
<reference evidence="1" key="1">
    <citation type="submission" date="2020-08" db="EMBL/GenBank/DDBJ databases">
        <title>Plant associated metagenomes--Microbial community diversity and host control of community assembly across model and emerging plant ecological genomics systems.</title>
        <authorList>
            <person name="Dangl J."/>
        </authorList>
    </citation>
    <scope>NUCLEOTIDE SEQUENCE</scope>
    <source>
        <strain evidence="1">KD5</strain>
    </source>
</reference>
<protein>
    <submittedName>
        <fullName evidence="1">Uncharacterized protein</fullName>
    </submittedName>
</protein>
<organism evidence="1 2">
    <name type="scientific">Pseudomonas umsongensis</name>
    <dbReference type="NCBI Taxonomy" id="198618"/>
    <lineage>
        <taxon>Bacteria</taxon>
        <taxon>Pseudomonadati</taxon>
        <taxon>Pseudomonadota</taxon>
        <taxon>Gammaproteobacteria</taxon>
        <taxon>Pseudomonadales</taxon>
        <taxon>Pseudomonadaceae</taxon>
        <taxon>Pseudomonas</taxon>
    </lineage>
</organism>
<gene>
    <name evidence="1" type="ORF">FHR69_002665</name>
</gene>
<dbReference type="EMBL" id="JACHVR010000001">
    <property type="protein sequence ID" value="MBB2886799.1"/>
    <property type="molecule type" value="Genomic_DNA"/>
</dbReference>
<keyword evidence="2" id="KW-1185">Reference proteome</keyword>
<dbReference type="Proteomes" id="UP000589818">
    <property type="component" value="Unassembled WGS sequence"/>
</dbReference>
<sequence length="78" mass="8764">MKLDSNPDFEILGFSDSRYEKLTIEIQYKGESVAQINQDQGVDKLELEVFADLNNSVLKIPLAGFLESMILAKRSIEG</sequence>
<accession>A0ACC5MDP9</accession>
<name>A0ACC5MDP9_9PSED</name>
<evidence type="ECO:0000313" key="2">
    <source>
        <dbReference type="Proteomes" id="UP000589818"/>
    </source>
</evidence>
<evidence type="ECO:0000313" key="1">
    <source>
        <dbReference type="EMBL" id="MBB2886799.1"/>
    </source>
</evidence>
<comment type="caution">
    <text evidence="1">The sequence shown here is derived from an EMBL/GenBank/DDBJ whole genome shotgun (WGS) entry which is preliminary data.</text>
</comment>